<sequence>MQKKARRICPAGVDEKTVRFSSWEVNMAKYCYPEHYTLPFCLCPLRRAMAPLNPLKHLYASSPGVYQCNLLVIINAIDNGRIKADGVLGSRIKVDPKLKFENSKLRQAYIALQSWKLAILSDPFNFTANWNGSDLGLLRDLALFHLNSNRFCGEVPLTFNRMKLLYELDLSNNRFVGKFPNVVLSLPSLKFLDLCFNEFEGKIPSKLFDRKLDAIFLNHNRFPFGIPENMGNSPVSALVLADNDLGGCIPGSIGQMGKTLNELIFSNDNLTGCLPQIGNLKKVTVFDVSSNRLRGPLPSSVGNMRSLEELHVANNGFTGVIPPSICQLPNLENFTYSSNFFTGRAPICGAVSVVNGSMNCIPFMARQRSAKECSSLPARPVDCSKFGCNNIFSPPPPTKPSTTTSSSTTTTSTTSYSTTTTTTTTATATATALRILISSTSSLRVLVSSTSALCILVSTSALRVLISSTSASSNVSYTSSPPPSYY</sequence>
<dbReference type="SMR" id="A0A078J9I3"/>
<evidence type="ECO:0000313" key="9">
    <source>
        <dbReference type="Proteomes" id="UP000028999"/>
    </source>
</evidence>
<name>A0A078J9I3_BRANA</name>
<dbReference type="Proteomes" id="UP001295469">
    <property type="component" value="Chromosome C05"/>
</dbReference>
<dbReference type="InterPro" id="IPR032675">
    <property type="entry name" value="LRR_dom_sf"/>
</dbReference>
<keyword evidence="4" id="KW-0732">Signal</keyword>
<reference evidence="8" key="2">
    <citation type="submission" date="2014-06" db="EMBL/GenBank/DDBJ databases">
        <authorList>
            <person name="Genoscope - CEA"/>
        </authorList>
    </citation>
    <scope>NUCLEOTIDE SEQUENCE</scope>
</reference>
<reference evidence="7" key="3">
    <citation type="submission" date="2021-01" db="EMBL/GenBank/DDBJ databases">
        <authorList>
            <consortium name="Genoscope - CEA"/>
            <person name="William W."/>
        </authorList>
    </citation>
    <scope>NUCLEOTIDE SEQUENCE</scope>
</reference>
<keyword evidence="2" id="KW-0964">Secreted</keyword>
<protein>
    <submittedName>
        <fullName evidence="7">(rape) hypothetical protein</fullName>
    </submittedName>
    <submittedName>
        <fullName evidence="8">BnaC05g49420D protein</fullName>
    </submittedName>
</protein>
<dbReference type="Gramene" id="CDY62155">
    <property type="protein sequence ID" value="CDY62155"/>
    <property type="gene ID" value="GSBRNA2T00036010001"/>
</dbReference>
<evidence type="ECO:0000256" key="3">
    <source>
        <dbReference type="ARBA" id="ARBA00022614"/>
    </source>
</evidence>
<reference evidence="8 9" key="1">
    <citation type="journal article" date="2014" name="Science">
        <title>Plant genetics. Early allopolyploid evolution in the post-Neolithic Brassica napus oilseed genome.</title>
        <authorList>
            <person name="Chalhoub B."/>
            <person name="Denoeud F."/>
            <person name="Liu S."/>
            <person name="Parkin I.A."/>
            <person name="Tang H."/>
            <person name="Wang X."/>
            <person name="Chiquet J."/>
            <person name="Belcram H."/>
            <person name="Tong C."/>
            <person name="Samans B."/>
            <person name="Correa M."/>
            <person name="Da Silva C."/>
            <person name="Just J."/>
            <person name="Falentin C."/>
            <person name="Koh C.S."/>
            <person name="Le Clainche I."/>
            <person name="Bernard M."/>
            <person name="Bento P."/>
            <person name="Noel B."/>
            <person name="Labadie K."/>
            <person name="Alberti A."/>
            <person name="Charles M."/>
            <person name="Arnaud D."/>
            <person name="Guo H."/>
            <person name="Daviaud C."/>
            <person name="Alamery S."/>
            <person name="Jabbari K."/>
            <person name="Zhao M."/>
            <person name="Edger P.P."/>
            <person name="Chelaifa H."/>
            <person name="Tack D."/>
            <person name="Lassalle G."/>
            <person name="Mestiri I."/>
            <person name="Schnel N."/>
            <person name="Le Paslier M.C."/>
            <person name="Fan G."/>
            <person name="Renault V."/>
            <person name="Bayer P.E."/>
            <person name="Golicz A.A."/>
            <person name="Manoli S."/>
            <person name="Lee T.H."/>
            <person name="Thi V.H."/>
            <person name="Chalabi S."/>
            <person name="Hu Q."/>
            <person name="Fan C."/>
            <person name="Tollenaere R."/>
            <person name="Lu Y."/>
            <person name="Battail C."/>
            <person name="Shen J."/>
            <person name="Sidebottom C.H."/>
            <person name="Wang X."/>
            <person name="Canaguier A."/>
            <person name="Chauveau A."/>
            <person name="Berard A."/>
            <person name="Deniot G."/>
            <person name="Guan M."/>
            <person name="Liu Z."/>
            <person name="Sun F."/>
            <person name="Lim Y.P."/>
            <person name="Lyons E."/>
            <person name="Town C.D."/>
            <person name="Bancroft I."/>
            <person name="Wang X."/>
            <person name="Meng J."/>
            <person name="Ma J."/>
            <person name="Pires J.C."/>
            <person name="King G.J."/>
            <person name="Brunel D."/>
            <person name="Delourme R."/>
            <person name="Renard M."/>
            <person name="Aury J.M."/>
            <person name="Adams K.L."/>
            <person name="Batley J."/>
            <person name="Snowdon R.J."/>
            <person name="Tost J."/>
            <person name="Edwards D."/>
            <person name="Zhou Y."/>
            <person name="Hua W."/>
            <person name="Sharpe A.G."/>
            <person name="Paterson A.H."/>
            <person name="Guan C."/>
            <person name="Wincker P."/>
        </authorList>
    </citation>
    <scope>NUCLEOTIDE SEQUENCE [LARGE SCALE GENOMIC DNA]</scope>
    <source>
        <strain evidence="9">cv. Darmor-bzh</strain>
    </source>
</reference>
<dbReference type="InterPro" id="IPR051582">
    <property type="entry name" value="LRR_extensin-like_regulator"/>
</dbReference>
<dbReference type="PaxDb" id="3708-A0A078J9I3"/>
<evidence type="ECO:0000313" key="7">
    <source>
        <dbReference type="EMBL" id="CAF1925267.1"/>
    </source>
</evidence>
<keyword evidence="9" id="KW-1185">Reference proteome</keyword>
<dbReference type="EMBL" id="LK034106">
    <property type="protein sequence ID" value="CDY62155.1"/>
    <property type="molecule type" value="Genomic_DNA"/>
</dbReference>
<evidence type="ECO:0000256" key="4">
    <source>
        <dbReference type="ARBA" id="ARBA00022729"/>
    </source>
</evidence>
<evidence type="ECO:0000256" key="6">
    <source>
        <dbReference type="SAM" id="MobiDB-lite"/>
    </source>
</evidence>
<keyword evidence="3" id="KW-0433">Leucine-rich repeat</keyword>
<keyword evidence="5" id="KW-0677">Repeat</keyword>
<accession>A0A078J9I3</accession>
<dbReference type="Proteomes" id="UP000028999">
    <property type="component" value="Unassembled WGS sequence"/>
</dbReference>
<dbReference type="InterPro" id="IPR001611">
    <property type="entry name" value="Leu-rich_rpt"/>
</dbReference>
<dbReference type="PANTHER" id="PTHR32093:SF142">
    <property type="entry name" value="LEUCINE-RICH REPEAT-CONTAINING N-TERMINAL PLANT-TYPE DOMAIN-CONTAINING PROTEIN"/>
    <property type="match status" value="1"/>
</dbReference>
<dbReference type="Pfam" id="PF00560">
    <property type="entry name" value="LRR_1"/>
    <property type="match status" value="4"/>
</dbReference>
<proteinExistence type="predicted"/>
<gene>
    <name evidence="8" type="primary">BnaC05g49420D</name>
    <name evidence="7" type="ORF">DARMORV10_C05P11120.1</name>
    <name evidence="8" type="ORF">GSBRNA2T00036010001</name>
</gene>
<dbReference type="PANTHER" id="PTHR32093">
    <property type="entry name" value="LEUCINE-RICH REPEAT EXTENSIN-LIKE PROTEIN 3-RELATED"/>
    <property type="match status" value="1"/>
</dbReference>
<evidence type="ECO:0000256" key="5">
    <source>
        <dbReference type="ARBA" id="ARBA00022737"/>
    </source>
</evidence>
<evidence type="ECO:0000313" key="8">
    <source>
        <dbReference type="EMBL" id="CDY62155.1"/>
    </source>
</evidence>
<evidence type="ECO:0000256" key="2">
    <source>
        <dbReference type="ARBA" id="ARBA00022525"/>
    </source>
</evidence>
<dbReference type="AlphaFoldDB" id="A0A078J9I3"/>
<organism evidence="8 9">
    <name type="scientific">Brassica napus</name>
    <name type="common">Rape</name>
    <dbReference type="NCBI Taxonomy" id="3708"/>
    <lineage>
        <taxon>Eukaryota</taxon>
        <taxon>Viridiplantae</taxon>
        <taxon>Streptophyta</taxon>
        <taxon>Embryophyta</taxon>
        <taxon>Tracheophyta</taxon>
        <taxon>Spermatophyta</taxon>
        <taxon>Magnoliopsida</taxon>
        <taxon>eudicotyledons</taxon>
        <taxon>Gunneridae</taxon>
        <taxon>Pentapetalae</taxon>
        <taxon>rosids</taxon>
        <taxon>malvids</taxon>
        <taxon>Brassicales</taxon>
        <taxon>Brassicaceae</taxon>
        <taxon>Brassiceae</taxon>
        <taxon>Brassica</taxon>
    </lineage>
</organism>
<dbReference type="GO" id="GO:0005576">
    <property type="term" value="C:extracellular region"/>
    <property type="evidence" value="ECO:0007669"/>
    <property type="project" value="UniProtKB-SubCell"/>
</dbReference>
<evidence type="ECO:0000256" key="1">
    <source>
        <dbReference type="ARBA" id="ARBA00004613"/>
    </source>
</evidence>
<dbReference type="EMBL" id="HG994369">
    <property type="protein sequence ID" value="CAF1925267.1"/>
    <property type="molecule type" value="Genomic_DNA"/>
</dbReference>
<dbReference type="Gene3D" id="3.80.10.10">
    <property type="entry name" value="Ribonuclease Inhibitor"/>
    <property type="match status" value="1"/>
</dbReference>
<comment type="subcellular location">
    <subcellularLocation>
        <location evidence="1">Secreted</location>
    </subcellularLocation>
</comment>
<feature type="compositionally biased region" description="Low complexity" evidence="6">
    <location>
        <begin position="400"/>
        <end position="421"/>
    </location>
</feature>
<dbReference type="STRING" id="3708.A0A078J9I3"/>
<feature type="region of interest" description="Disordered" evidence="6">
    <location>
        <begin position="394"/>
        <end position="421"/>
    </location>
</feature>
<dbReference type="SUPFAM" id="SSF52058">
    <property type="entry name" value="L domain-like"/>
    <property type="match status" value="1"/>
</dbReference>